<dbReference type="InterPro" id="IPR050834">
    <property type="entry name" value="Glycosyltransf_2"/>
</dbReference>
<protein>
    <recommendedName>
        <fullName evidence="1">Glycosyltransferase 2-like domain-containing protein</fullName>
    </recommendedName>
</protein>
<sequence length="335" mass="35136">MSVTVSVIVPVHGTARHAGRAVGSVLATHVPEGVVVDLVVVDDASTFDVDSLVRDAPLPVRVVRHDVPRGPSAARNTGLAAATGDYVWFVGADDWVDPGLLAALTDAAPDADIVVAGTVPVTEDGVTGPPLPRRATGTVWTGPQAVEEFLRQRIRAGVTNKLVRRDLFDGLSFPLGPRHEDVAVMAWLLLRARAVAYVPAPGYFHLRRPVSGYNPRVADRAAAVDEALFVLSGAGSPAARLRFRLRAGVLAVAGAAARSTAGELSVDAWQAVRTARLAVRPGDAWSALRHRQPGLAAGVLLIRLAPALYIRLYRAARAVPPRSGPVAVLAGAGRA</sequence>
<feature type="domain" description="Glycosyltransferase 2-like" evidence="1">
    <location>
        <begin position="6"/>
        <end position="141"/>
    </location>
</feature>
<organism evidence="2 3">
    <name type="scientific">Dactylosporangium siamense</name>
    <dbReference type="NCBI Taxonomy" id="685454"/>
    <lineage>
        <taxon>Bacteria</taxon>
        <taxon>Bacillati</taxon>
        <taxon>Actinomycetota</taxon>
        <taxon>Actinomycetes</taxon>
        <taxon>Micromonosporales</taxon>
        <taxon>Micromonosporaceae</taxon>
        <taxon>Dactylosporangium</taxon>
    </lineage>
</organism>
<dbReference type="InterPro" id="IPR001173">
    <property type="entry name" value="Glyco_trans_2-like"/>
</dbReference>
<reference evidence="2" key="1">
    <citation type="submission" date="2021-01" db="EMBL/GenBank/DDBJ databases">
        <title>Whole genome shotgun sequence of Dactylosporangium siamense NBRC 106093.</title>
        <authorList>
            <person name="Komaki H."/>
            <person name="Tamura T."/>
        </authorList>
    </citation>
    <scope>NUCLEOTIDE SEQUENCE</scope>
    <source>
        <strain evidence="2">NBRC 106093</strain>
    </source>
</reference>
<dbReference type="PANTHER" id="PTHR43685:SF2">
    <property type="entry name" value="GLYCOSYLTRANSFERASE 2-LIKE DOMAIN-CONTAINING PROTEIN"/>
    <property type="match status" value="1"/>
</dbReference>
<dbReference type="Gene3D" id="3.90.550.10">
    <property type="entry name" value="Spore Coat Polysaccharide Biosynthesis Protein SpsA, Chain A"/>
    <property type="match status" value="1"/>
</dbReference>
<dbReference type="InterPro" id="IPR029044">
    <property type="entry name" value="Nucleotide-diphossugar_trans"/>
</dbReference>
<dbReference type="AlphaFoldDB" id="A0A919PLS1"/>
<gene>
    <name evidence="2" type="ORF">Dsi01nite_039730</name>
</gene>
<dbReference type="EMBL" id="BONQ01000058">
    <property type="protein sequence ID" value="GIG45932.1"/>
    <property type="molecule type" value="Genomic_DNA"/>
</dbReference>
<keyword evidence="3" id="KW-1185">Reference proteome</keyword>
<name>A0A919PLS1_9ACTN</name>
<dbReference type="RefSeq" id="WP_203847726.1">
    <property type="nucleotide sequence ID" value="NZ_BAAAVW010000012.1"/>
</dbReference>
<proteinExistence type="predicted"/>
<accession>A0A919PLS1</accession>
<evidence type="ECO:0000313" key="2">
    <source>
        <dbReference type="EMBL" id="GIG45932.1"/>
    </source>
</evidence>
<dbReference type="SUPFAM" id="SSF53448">
    <property type="entry name" value="Nucleotide-diphospho-sugar transferases"/>
    <property type="match status" value="1"/>
</dbReference>
<evidence type="ECO:0000313" key="3">
    <source>
        <dbReference type="Proteomes" id="UP000660611"/>
    </source>
</evidence>
<dbReference type="PANTHER" id="PTHR43685">
    <property type="entry name" value="GLYCOSYLTRANSFERASE"/>
    <property type="match status" value="1"/>
</dbReference>
<comment type="caution">
    <text evidence="2">The sequence shown here is derived from an EMBL/GenBank/DDBJ whole genome shotgun (WGS) entry which is preliminary data.</text>
</comment>
<evidence type="ECO:0000259" key="1">
    <source>
        <dbReference type="Pfam" id="PF00535"/>
    </source>
</evidence>
<dbReference type="Pfam" id="PF00535">
    <property type="entry name" value="Glycos_transf_2"/>
    <property type="match status" value="1"/>
</dbReference>
<dbReference type="Proteomes" id="UP000660611">
    <property type="component" value="Unassembled WGS sequence"/>
</dbReference>
<dbReference type="CDD" id="cd00761">
    <property type="entry name" value="Glyco_tranf_GTA_type"/>
    <property type="match status" value="1"/>
</dbReference>